<sequence>MFNANNLFLEQVMFRNLHLLGQLSHDTRSVSFCSERQIDFRRGTFSRSLSAPQSVASSHVLPDYARIRMPIPCPAQAQGPLLLHMQDADERSGADLHLLPQVLRLVLAGLSQVSREVLII</sequence>
<dbReference type="EMBL" id="BPLR01002590">
    <property type="protein sequence ID" value="GIX75476.1"/>
    <property type="molecule type" value="Genomic_DNA"/>
</dbReference>
<name>A0AAV4MVU4_CAEEX</name>
<evidence type="ECO:0000313" key="1">
    <source>
        <dbReference type="EMBL" id="GIX75476.1"/>
    </source>
</evidence>
<proteinExistence type="predicted"/>
<dbReference type="AlphaFoldDB" id="A0AAV4MVU4"/>
<dbReference type="Proteomes" id="UP001054945">
    <property type="component" value="Unassembled WGS sequence"/>
</dbReference>
<organism evidence="1 2">
    <name type="scientific">Caerostris extrusa</name>
    <name type="common">Bark spider</name>
    <name type="synonym">Caerostris bankana</name>
    <dbReference type="NCBI Taxonomy" id="172846"/>
    <lineage>
        <taxon>Eukaryota</taxon>
        <taxon>Metazoa</taxon>
        <taxon>Ecdysozoa</taxon>
        <taxon>Arthropoda</taxon>
        <taxon>Chelicerata</taxon>
        <taxon>Arachnida</taxon>
        <taxon>Araneae</taxon>
        <taxon>Araneomorphae</taxon>
        <taxon>Entelegynae</taxon>
        <taxon>Araneoidea</taxon>
        <taxon>Araneidae</taxon>
        <taxon>Caerostris</taxon>
    </lineage>
</organism>
<gene>
    <name evidence="1" type="ORF">CEXT_58161</name>
</gene>
<protein>
    <submittedName>
        <fullName evidence="1">Uncharacterized protein</fullName>
    </submittedName>
</protein>
<keyword evidence="2" id="KW-1185">Reference proteome</keyword>
<accession>A0AAV4MVU4</accession>
<evidence type="ECO:0000313" key="2">
    <source>
        <dbReference type="Proteomes" id="UP001054945"/>
    </source>
</evidence>
<reference evidence="1 2" key="1">
    <citation type="submission" date="2021-06" db="EMBL/GenBank/DDBJ databases">
        <title>Caerostris extrusa draft genome.</title>
        <authorList>
            <person name="Kono N."/>
            <person name="Arakawa K."/>
        </authorList>
    </citation>
    <scope>NUCLEOTIDE SEQUENCE [LARGE SCALE GENOMIC DNA]</scope>
</reference>
<comment type="caution">
    <text evidence="1">The sequence shown here is derived from an EMBL/GenBank/DDBJ whole genome shotgun (WGS) entry which is preliminary data.</text>
</comment>